<evidence type="ECO:0000313" key="2">
    <source>
        <dbReference type="EMBL" id="KAF6744117.1"/>
    </source>
</evidence>
<feature type="chain" id="PRO_5034024648" description="Secreted protein" evidence="1">
    <location>
        <begin position="19"/>
        <end position="78"/>
    </location>
</feature>
<evidence type="ECO:0008006" key="4">
    <source>
        <dbReference type="Google" id="ProtNLM"/>
    </source>
</evidence>
<evidence type="ECO:0000256" key="1">
    <source>
        <dbReference type="SAM" id="SignalP"/>
    </source>
</evidence>
<dbReference type="Proteomes" id="UP000521943">
    <property type="component" value="Unassembled WGS sequence"/>
</dbReference>
<evidence type="ECO:0000313" key="3">
    <source>
        <dbReference type="Proteomes" id="UP000521943"/>
    </source>
</evidence>
<organism evidence="2 3">
    <name type="scientific">Ephemerocybe angulata</name>
    <dbReference type="NCBI Taxonomy" id="980116"/>
    <lineage>
        <taxon>Eukaryota</taxon>
        <taxon>Fungi</taxon>
        <taxon>Dikarya</taxon>
        <taxon>Basidiomycota</taxon>
        <taxon>Agaricomycotina</taxon>
        <taxon>Agaricomycetes</taxon>
        <taxon>Agaricomycetidae</taxon>
        <taxon>Agaricales</taxon>
        <taxon>Agaricineae</taxon>
        <taxon>Psathyrellaceae</taxon>
        <taxon>Ephemerocybe</taxon>
    </lineage>
</organism>
<gene>
    <name evidence="2" type="ORF">DFP72DRAFT_929954</name>
</gene>
<keyword evidence="3" id="KW-1185">Reference proteome</keyword>
<dbReference type="AlphaFoldDB" id="A0A8H6HDG1"/>
<reference evidence="2 3" key="1">
    <citation type="submission" date="2020-07" db="EMBL/GenBank/DDBJ databases">
        <title>Comparative genomics of pyrophilous fungi reveals a link between fire events and developmental genes.</title>
        <authorList>
            <consortium name="DOE Joint Genome Institute"/>
            <person name="Steindorff A.S."/>
            <person name="Carver A."/>
            <person name="Calhoun S."/>
            <person name="Stillman K."/>
            <person name="Liu H."/>
            <person name="Lipzen A."/>
            <person name="Pangilinan J."/>
            <person name="Labutti K."/>
            <person name="Bruns T.D."/>
            <person name="Grigoriev I.V."/>
        </authorList>
    </citation>
    <scope>NUCLEOTIDE SEQUENCE [LARGE SCALE GENOMIC DNA]</scope>
    <source>
        <strain evidence="2 3">CBS 144469</strain>
    </source>
</reference>
<comment type="caution">
    <text evidence="2">The sequence shown here is derived from an EMBL/GenBank/DDBJ whole genome shotgun (WGS) entry which is preliminary data.</text>
</comment>
<accession>A0A8H6HDG1</accession>
<sequence>MLNLLWILFLFDRQHVVGISEATCSHPSMPPIHCLPSNRAYPTQANLTRMRLQMVLGVCRAEYACCGWHYTVYRLSQR</sequence>
<feature type="signal peptide" evidence="1">
    <location>
        <begin position="1"/>
        <end position="18"/>
    </location>
</feature>
<keyword evidence="1" id="KW-0732">Signal</keyword>
<proteinExistence type="predicted"/>
<name>A0A8H6HDG1_9AGAR</name>
<dbReference type="EMBL" id="JACGCI010000126">
    <property type="protein sequence ID" value="KAF6744117.1"/>
    <property type="molecule type" value="Genomic_DNA"/>
</dbReference>
<protein>
    <recommendedName>
        <fullName evidence="4">Secreted protein</fullName>
    </recommendedName>
</protein>